<comment type="caution">
    <text evidence="1">The sequence shown here is derived from an EMBL/GenBank/DDBJ whole genome shotgun (WGS) entry which is preliminary data.</text>
</comment>
<gene>
    <name evidence="1" type="ORF">KIN20_011471</name>
</gene>
<evidence type="ECO:0000313" key="2">
    <source>
        <dbReference type="Proteomes" id="UP001196413"/>
    </source>
</evidence>
<proteinExistence type="predicted"/>
<name>A0AAD5MAY1_PARTN</name>
<sequence length="148" mass="16369">MLPILAAVDAVEVARAADRTVTKEMSLDITMGMIRSKAHHKLLRLLSAIGPKWPLGVYLTIKSDSNYDDSSGLSLKLHDHARGPILSSNRSLRKVCKNACSFYKTFDVDVEILAPTLTMCALFMRTALILRLTSETVAVSEHAPVKMW</sequence>
<keyword evidence="2" id="KW-1185">Reference proteome</keyword>
<dbReference type="AlphaFoldDB" id="A0AAD5MAY1"/>
<protein>
    <submittedName>
        <fullName evidence="1">Uncharacterized protein</fullName>
    </submittedName>
</protein>
<dbReference type="Proteomes" id="UP001196413">
    <property type="component" value="Unassembled WGS sequence"/>
</dbReference>
<dbReference type="EMBL" id="JAHQIW010002101">
    <property type="protein sequence ID" value="KAJ1354500.1"/>
    <property type="molecule type" value="Genomic_DNA"/>
</dbReference>
<organism evidence="1 2">
    <name type="scientific">Parelaphostrongylus tenuis</name>
    <name type="common">Meningeal worm</name>
    <dbReference type="NCBI Taxonomy" id="148309"/>
    <lineage>
        <taxon>Eukaryota</taxon>
        <taxon>Metazoa</taxon>
        <taxon>Ecdysozoa</taxon>
        <taxon>Nematoda</taxon>
        <taxon>Chromadorea</taxon>
        <taxon>Rhabditida</taxon>
        <taxon>Rhabditina</taxon>
        <taxon>Rhabditomorpha</taxon>
        <taxon>Strongyloidea</taxon>
        <taxon>Metastrongylidae</taxon>
        <taxon>Parelaphostrongylus</taxon>
    </lineage>
</organism>
<reference evidence="1" key="1">
    <citation type="submission" date="2021-06" db="EMBL/GenBank/DDBJ databases">
        <title>Parelaphostrongylus tenuis whole genome reference sequence.</title>
        <authorList>
            <person name="Garwood T.J."/>
            <person name="Larsen P.A."/>
            <person name="Fountain-Jones N.M."/>
            <person name="Garbe J.R."/>
            <person name="Macchietto M.G."/>
            <person name="Kania S.A."/>
            <person name="Gerhold R.W."/>
            <person name="Richards J.E."/>
            <person name="Wolf T.M."/>
        </authorList>
    </citation>
    <scope>NUCLEOTIDE SEQUENCE</scope>
    <source>
        <strain evidence="1">MNPRO001-30</strain>
        <tissue evidence="1">Meninges</tissue>
    </source>
</reference>
<evidence type="ECO:0000313" key="1">
    <source>
        <dbReference type="EMBL" id="KAJ1354500.1"/>
    </source>
</evidence>
<accession>A0AAD5MAY1</accession>